<proteinExistence type="predicted"/>
<organism evidence="3 4">
    <name type="scientific">Portunus trituberculatus</name>
    <name type="common">Swimming crab</name>
    <name type="synonym">Neptunus trituberculatus</name>
    <dbReference type="NCBI Taxonomy" id="210409"/>
    <lineage>
        <taxon>Eukaryota</taxon>
        <taxon>Metazoa</taxon>
        <taxon>Ecdysozoa</taxon>
        <taxon>Arthropoda</taxon>
        <taxon>Crustacea</taxon>
        <taxon>Multicrustacea</taxon>
        <taxon>Malacostraca</taxon>
        <taxon>Eumalacostraca</taxon>
        <taxon>Eucarida</taxon>
        <taxon>Decapoda</taxon>
        <taxon>Pleocyemata</taxon>
        <taxon>Brachyura</taxon>
        <taxon>Eubrachyura</taxon>
        <taxon>Portunoidea</taxon>
        <taxon>Portunidae</taxon>
        <taxon>Portuninae</taxon>
        <taxon>Portunus</taxon>
    </lineage>
</organism>
<dbReference type="EMBL" id="VSRR010045906">
    <property type="protein sequence ID" value="MPC77453.1"/>
    <property type="molecule type" value="Genomic_DNA"/>
</dbReference>
<reference evidence="3 4" key="1">
    <citation type="submission" date="2019-05" db="EMBL/GenBank/DDBJ databases">
        <title>Another draft genome of Portunus trituberculatus and its Hox gene families provides insights of decapod evolution.</title>
        <authorList>
            <person name="Jeong J.-H."/>
            <person name="Song I."/>
            <person name="Kim S."/>
            <person name="Choi T."/>
            <person name="Kim D."/>
            <person name="Ryu S."/>
            <person name="Kim W."/>
        </authorList>
    </citation>
    <scope>NUCLEOTIDE SEQUENCE [LARGE SCALE GENOMIC DNA]</scope>
    <source>
        <tissue evidence="3">Muscle</tissue>
    </source>
</reference>
<evidence type="ECO:0000313" key="3">
    <source>
        <dbReference type="EMBL" id="MPC77453.1"/>
    </source>
</evidence>
<feature type="transmembrane region" description="Helical" evidence="2">
    <location>
        <begin position="30"/>
        <end position="58"/>
    </location>
</feature>
<evidence type="ECO:0000256" key="2">
    <source>
        <dbReference type="SAM" id="Phobius"/>
    </source>
</evidence>
<gene>
    <name evidence="3" type="ORF">E2C01_071907</name>
</gene>
<keyword evidence="2" id="KW-1133">Transmembrane helix</keyword>
<feature type="region of interest" description="Disordered" evidence="1">
    <location>
        <begin position="1"/>
        <end position="25"/>
    </location>
</feature>
<sequence>MRNPTLKAVRDEHTPPPPPPSSQHSAASPLLYAMMLPGCDSFSAILLVFLCSCGRFLLTYRAYMSPVLGWVCHSTMAPSPPHRLTKTPKRLLTAHSCRLPTVAILS</sequence>
<accession>A0A5B7I547</accession>
<keyword evidence="2" id="KW-0812">Transmembrane</keyword>
<evidence type="ECO:0000313" key="4">
    <source>
        <dbReference type="Proteomes" id="UP000324222"/>
    </source>
</evidence>
<name>A0A5B7I547_PORTR</name>
<protein>
    <submittedName>
        <fullName evidence="3">Uncharacterized protein</fullName>
    </submittedName>
</protein>
<keyword evidence="2" id="KW-0472">Membrane</keyword>
<comment type="caution">
    <text evidence="3">The sequence shown here is derived from an EMBL/GenBank/DDBJ whole genome shotgun (WGS) entry which is preliminary data.</text>
</comment>
<evidence type="ECO:0000256" key="1">
    <source>
        <dbReference type="SAM" id="MobiDB-lite"/>
    </source>
</evidence>
<dbReference type="Proteomes" id="UP000324222">
    <property type="component" value="Unassembled WGS sequence"/>
</dbReference>
<keyword evidence="4" id="KW-1185">Reference proteome</keyword>
<dbReference type="AlphaFoldDB" id="A0A5B7I547"/>